<dbReference type="Pfam" id="PF02466">
    <property type="entry name" value="Tim17"/>
    <property type="match status" value="1"/>
</dbReference>
<dbReference type="OrthoDB" id="426882at2759"/>
<dbReference type="InterPro" id="IPR017941">
    <property type="entry name" value="Rieske_2Fe-2S"/>
</dbReference>
<dbReference type="Pfam" id="PF08417">
    <property type="entry name" value="PaO"/>
    <property type="match status" value="1"/>
</dbReference>
<protein>
    <submittedName>
        <fullName evidence="12">Chlorophyllide a oxygenase</fullName>
    </submittedName>
</protein>
<dbReference type="GO" id="GO:0009507">
    <property type="term" value="C:chloroplast"/>
    <property type="evidence" value="ECO:0007669"/>
    <property type="project" value="UniProtKB-SubCell"/>
</dbReference>
<keyword evidence="9" id="KW-0175">Coiled coil</keyword>
<name>A0A2P6TCC0_CHLSO</name>
<evidence type="ECO:0000259" key="11">
    <source>
        <dbReference type="PROSITE" id="PS51296"/>
    </source>
</evidence>
<dbReference type="PANTHER" id="PTHR21266">
    <property type="entry name" value="IRON-SULFUR DOMAIN CONTAINING PROTEIN"/>
    <property type="match status" value="1"/>
</dbReference>
<feature type="region of interest" description="Disordered" evidence="10">
    <location>
        <begin position="22"/>
        <end position="70"/>
    </location>
</feature>
<dbReference type="SUPFAM" id="SSF55961">
    <property type="entry name" value="Bet v1-like"/>
    <property type="match status" value="1"/>
</dbReference>
<dbReference type="InterPro" id="IPR050584">
    <property type="entry name" value="Cholesterol_7-desaturase"/>
</dbReference>
<evidence type="ECO:0000256" key="8">
    <source>
        <dbReference type="ARBA" id="ARBA00023014"/>
    </source>
</evidence>
<organism evidence="12 13">
    <name type="scientific">Chlorella sorokiniana</name>
    <name type="common">Freshwater green alga</name>
    <dbReference type="NCBI Taxonomy" id="3076"/>
    <lineage>
        <taxon>Eukaryota</taxon>
        <taxon>Viridiplantae</taxon>
        <taxon>Chlorophyta</taxon>
        <taxon>core chlorophytes</taxon>
        <taxon>Trebouxiophyceae</taxon>
        <taxon>Chlorellales</taxon>
        <taxon>Chlorellaceae</taxon>
        <taxon>Chlorella clade</taxon>
        <taxon>Chlorella</taxon>
    </lineage>
</organism>
<dbReference type="SUPFAM" id="SSF50022">
    <property type="entry name" value="ISP domain"/>
    <property type="match status" value="1"/>
</dbReference>
<evidence type="ECO:0000256" key="2">
    <source>
        <dbReference type="ARBA" id="ARBA00022528"/>
    </source>
</evidence>
<dbReference type="Pfam" id="PF00355">
    <property type="entry name" value="Rieske"/>
    <property type="match status" value="1"/>
</dbReference>
<proteinExistence type="predicted"/>
<keyword evidence="8" id="KW-0411">Iron-sulfur</keyword>
<evidence type="ECO:0000256" key="4">
    <source>
        <dbReference type="ARBA" id="ARBA00022714"/>
    </source>
</evidence>
<dbReference type="GO" id="GO:0051537">
    <property type="term" value="F:2 iron, 2 sulfur cluster binding"/>
    <property type="evidence" value="ECO:0007669"/>
    <property type="project" value="UniProtKB-KW"/>
</dbReference>
<evidence type="ECO:0000256" key="7">
    <source>
        <dbReference type="ARBA" id="ARBA00023004"/>
    </source>
</evidence>
<keyword evidence="6" id="KW-0809">Transit peptide</keyword>
<feature type="region of interest" description="Disordered" evidence="10">
    <location>
        <begin position="757"/>
        <end position="780"/>
    </location>
</feature>
<dbReference type="Gene3D" id="3.90.380.10">
    <property type="entry name" value="Naphthalene 1,2-dioxygenase Alpha Subunit, Chain A, domain 1"/>
    <property type="match status" value="1"/>
</dbReference>
<keyword evidence="3" id="KW-0934">Plastid</keyword>
<dbReference type="GO" id="GO:0046872">
    <property type="term" value="F:metal ion binding"/>
    <property type="evidence" value="ECO:0007669"/>
    <property type="project" value="UniProtKB-KW"/>
</dbReference>
<evidence type="ECO:0000256" key="6">
    <source>
        <dbReference type="ARBA" id="ARBA00022946"/>
    </source>
</evidence>
<comment type="caution">
    <text evidence="12">The sequence shown here is derived from an EMBL/GenBank/DDBJ whole genome shotgun (WGS) entry which is preliminary data.</text>
</comment>
<comment type="subcellular location">
    <subcellularLocation>
        <location evidence="1">Plastid</location>
        <location evidence="1">Chloroplast</location>
    </subcellularLocation>
</comment>
<keyword evidence="4" id="KW-0001">2Fe-2S</keyword>
<keyword evidence="2" id="KW-0150">Chloroplast</keyword>
<keyword evidence="7" id="KW-0408">Iron</keyword>
<feature type="compositionally biased region" description="Low complexity" evidence="10">
    <location>
        <begin position="766"/>
        <end position="779"/>
    </location>
</feature>
<feature type="compositionally biased region" description="Basic and acidic residues" evidence="10">
    <location>
        <begin position="61"/>
        <end position="70"/>
    </location>
</feature>
<dbReference type="PROSITE" id="PS51296">
    <property type="entry name" value="RIESKE"/>
    <property type="match status" value="1"/>
</dbReference>
<accession>A0A2P6TCC0</accession>
<keyword evidence="5" id="KW-0479">Metal-binding</keyword>
<evidence type="ECO:0000256" key="3">
    <source>
        <dbReference type="ARBA" id="ARBA00022640"/>
    </source>
</evidence>
<evidence type="ECO:0000313" key="13">
    <source>
        <dbReference type="Proteomes" id="UP000239899"/>
    </source>
</evidence>
<evidence type="ECO:0000256" key="9">
    <source>
        <dbReference type="SAM" id="Coils"/>
    </source>
</evidence>
<dbReference type="AlphaFoldDB" id="A0A2P6TCC0"/>
<dbReference type="InterPro" id="IPR036922">
    <property type="entry name" value="Rieske_2Fe-2S_sf"/>
</dbReference>
<dbReference type="PANTHER" id="PTHR21266:SF19">
    <property type="entry name" value="CHLOROPHYLLIDE A OXYGENASE, CHLOROPLASTIC"/>
    <property type="match status" value="1"/>
</dbReference>
<dbReference type="InterPro" id="IPR013626">
    <property type="entry name" value="PaO"/>
</dbReference>
<feature type="domain" description="Rieske" evidence="11">
    <location>
        <begin position="354"/>
        <end position="455"/>
    </location>
</feature>
<evidence type="ECO:0000256" key="5">
    <source>
        <dbReference type="ARBA" id="ARBA00022723"/>
    </source>
</evidence>
<dbReference type="Proteomes" id="UP000239899">
    <property type="component" value="Unassembled WGS sequence"/>
</dbReference>
<dbReference type="GO" id="GO:0010277">
    <property type="term" value="F:chlorophyllide a oxygenase activity"/>
    <property type="evidence" value="ECO:0007669"/>
    <property type="project" value="InterPro"/>
</dbReference>
<dbReference type="STRING" id="3076.A0A2P6TCC0"/>
<feature type="coiled-coil region" evidence="9">
    <location>
        <begin position="160"/>
        <end position="225"/>
    </location>
</feature>
<dbReference type="EMBL" id="LHPG02000025">
    <property type="protein sequence ID" value="PRW20285.1"/>
    <property type="molecule type" value="Genomic_DNA"/>
</dbReference>
<dbReference type="Gene3D" id="2.102.10.10">
    <property type="entry name" value="Rieske [2Fe-2S] iron-sulphur domain"/>
    <property type="match status" value="1"/>
</dbReference>
<sequence>MSAQLTALGTANSALHRQRSIMGGSPAGRVACPGGARLAGTPAPRQRRQAAARASWGQQEPPKELSKDPEAKFRRYGENFGKNFFLAGLVDSAPRVRVRTSQDRARDQLADLAVLNERLAGRKEGEAAQIRQRLEYLKRRRRNWELVYQNVVQADALCTLSAIEEANTRVEELLSEESRERHSVSALKKQLVELQAEVAAAHDRLHITQARVEQNLQRISELKDESARLGDAVKSVKSAQQAQQAQQAAGNGVAELAAAAAAAPAAVAAAAAAAAAPTLTAGVADAGAHPPPAALTKAVTASRSAVAPGHAQNRACSGAGPRAAQLSLEQEIEAQRRRGLYSSLEMEEELKNHWFAVAFVSKLGKDTMIPFDLFGQAWVLFRDQDGKPACILDECAHRACPLSVGRVVDGQAECPYHGWRFNSKGECTKMPSTVLCRGVAVSALPCAEQDGFVWVWPGWEAPTLPLPTFTRPPEGYRIHTEIEVEVPVEHGLLVENLLDLAHAPFTHTTTFARGWPVPDAVKFHASRLMGGNWDPYPIEMSFNPPCCTLSHVGLARPGKAGAGSTPQECQNHLHQLHVCLPARAGHTRLLYRMSTDFLWWTEFIPGIQRFWRHIAGQVLGEDLVLVEGQQDRLLRGGDTWRHPVSYDKLAVRYRRWRNSLALNGSTAAAQQLSKETADEAAEAAASTAAAAQQQVTNGASILTHEPAITMRSGEIFELENDEHVSPAAVMGIFDRLRGGKRDDAAAEVSSAEAAAQVSPSLDLTEAAPTAAPSTSQQPQFSKQFGAAPSEQLYNPYEGLGAALDRRDLRGPAAFKVSKQPEFLFSEEALVHKRSWSENLTYYTGMGYLAGALLGGGRGAVQALTAPVALAGVESSQRLRVNQLLNTSGKMGRGAGNALGVLGLLFASFESFAGYMTNGQVPDEVNTLAAGAATGMLYRSVRGPRQAAAATVVGTAGAALLLAGRKFINPGL</sequence>
<evidence type="ECO:0000313" key="12">
    <source>
        <dbReference type="EMBL" id="PRW20285.1"/>
    </source>
</evidence>
<gene>
    <name evidence="12" type="ORF">C2E21_9180</name>
</gene>
<evidence type="ECO:0000256" key="1">
    <source>
        <dbReference type="ARBA" id="ARBA00004229"/>
    </source>
</evidence>
<evidence type="ECO:0000256" key="10">
    <source>
        <dbReference type="SAM" id="MobiDB-lite"/>
    </source>
</evidence>
<reference evidence="12 13" key="1">
    <citation type="journal article" date="2018" name="Plant J.">
        <title>Genome sequences of Chlorella sorokiniana UTEX 1602 and Micractinium conductrix SAG 241.80: implications to maltose excretion by a green alga.</title>
        <authorList>
            <person name="Arriola M.B."/>
            <person name="Velmurugan N."/>
            <person name="Zhang Y."/>
            <person name="Plunkett M.H."/>
            <person name="Hondzo H."/>
            <person name="Barney B.M."/>
        </authorList>
    </citation>
    <scope>NUCLEOTIDE SEQUENCE [LARGE SCALE GENOMIC DNA]</scope>
    <source>
        <strain evidence="13">UTEX 1602</strain>
    </source>
</reference>
<keyword evidence="13" id="KW-1185">Reference proteome</keyword>